<dbReference type="AlphaFoldDB" id="A0A377NG31"/>
<dbReference type="Proteomes" id="UP000254304">
    <property type="component" value="Unassembled WGS sequence"/>
</dbReference>
<evidence type="ECO:0000313" key="1">
    <source>
        <dbReference type="EMBL" id="STQ45749.1"/>
    </source>
</evidence>
<dbReference type="EC" id="2.7.13.3" evidence="1"/>
<dbReference type="GO" id="GO:0004673">
    <property type="term" value="F:protein histidine kinase activity"/>
    <property type="evidence" value="ECO:0007669"/>
    <property type="project" value="UniProtKB-EC"/>
</dbReference>
<organism evidence="1 2">
    <name type="scientific">Ewingella americana</name>
    <dbReference type="NCBI Taxonomy" id="41202"/>
    <lineage>
        <taxon>Bacteria</taxon>
        <taxon>Pseudomonadati</taxon>
        <taxon>Pseudomonadota</taxon>
        <taxon>Gammaproteobacteria</taxon>
        <taxon>Enterobacterales</taxon>
        <taxon>Yersiniaceae</taxon>
        <taxon>Ewingella</taxon>
    </lineage>
</organism>
<sequence length="72" mass="8092">MREYRDDQGVHRVWHTRDALLLCIGHGGGNEKLVRIASRLAARLGCIWHAVYVETRACTVCPKANGGRFCAR</sequence>
<gene>
    <name evidence="1" type="primary">kdpD_2</name>
    <name evidence="1" type="ORF">NCTC12157_03492</name>
</gene>
<protein>
    <submittedName>
        <fullName evidence="1">Sensor protein KdpD</fullName>
        <ecNumber evidence="1">2.7.13.3</ecNumber>
    </submittedName>
</protein>
<dbReference type="EMBL" id="UGGO01000001">
    <property type="protein sequence ID" value="STQ45749.1"/>
    <property type="molecule type" value="Genomic_DNA"/>
</dbReference>
<reference evidence="1 2" key="1">
    <citation type="submission" date="2018-06" db="EMBL/GenBank/DDBJ databases">
        <authorList>
            <consortium name="Pathogen Informatics"/>
            <person name="Doyle S."/>
        </authorList>
    </citation>
    <scope>NUCLEOTIDE SEQUENCE [LARGE SCALE GENOMIC DNA]</scope>
    <source>
        <strain evidence="1 2">NCTC12157</strain>
    </source>
</reference>
<accession>A0A377NG31</accession>
<evidence type="ECO:0000313" key="2">
    <source>
        <dbReference type="Proteomes" id="UP000254304"/>
    </source>
</evidence>
<name>A0A377NG31_9GAMM</name>
<proteinExistence type="predicted"/>
<keyword evidence="1" id="KW-0808">Transferase</keyword>